<dbReference type="InterPro" id="IPR043069">
    <property type="entry name" value="Stc1_sf"/>
</dbReference>
<evidence type="ECO:0000313" key="2">
    <source>
        <dbReference type="EMBL" id="ORX91534.1"/>
    </source>
</evidence>
<dbReference type="Proteomes" id="UP000193498">
    <property type="component" value="Unassembled WGS sequence"/>
</dbReference>
<dbReference type="InParanoid" id="A0A1Y1Y1M8"/>
<accession>A0A1Y1Y1M8</accession>
<dbReference type="InterPro" id="IPR024630">
    <property type="entry name" value="Stc1"/>
</dbReference>
<keyword evidence="3" id="KW-1185">Reference proteome</keyword>
<dbReference type="Pfam" id="PF12898">
    <property type="entry name" value="Stc1"/>
    <property type="match status" value="1"/>
</dbReference>
<feature type="domain" description="Stc1" evidence="1">
    <location>
        <begin position="15"/>
        <end position="96"/>
    </location>
</feature>
<dbReference type="OrthoDB" id="3514033at2759"/>
<name>A0A1Y1Y1M8_9FUNG</name>
<dbReference type="AlphaFoldDB" id="A0A1Y1Y1M8"/>
<dbReference type="EMBL" id="MCFE01000317">
    <property type="protein sequence ID" value="ORX91534.1"/>
    <property type="molecule type" value="Genomic_DNA"/>
</dbReference>
<gene>
    <name evidence="2" type="ORF">K493DRAFT_355478</name>
</gene>
<proteinExistence type="predicted"/>
<comment type="caution">
    <text evidence="2">The sequence shown here is derived from an EMBL/GenBank/DDBJ whole genome shotgun (WGS) entry which is preliminary data.</text>
</comment>
<dbReference type="STRING" id="1314790.A0A1Y1Y1M8"/>
<evidence type="ECO:0000259" key="1">
    <source>
        <dbReference type="Pfam" id="PF12898"/>
    </source>
</evidence>
<protein>
    <recommendedName>
        <fullName evidence="1">Stc1 domain-containing protein</fullName>
    </recommendedName>
</protein>
<organism evidence="2 3">
    <name type="scientific">Basidiobolus meristosporus CBS 931.73</name>
    <dbReference type="NCBI Taxonomy" id="1314790"/>
    <lineage>
        <taxon>Eukaryota</taxon>
        <taxon>Fungi</taxon>
        <taxon>Fungi incertae sedis</taxon>
        <taxon>Zoopagomycota</taxon>
        <taxon>Entomophthoromycotina</taxon>
        <taxon>Basidiobolomycetes</taxon>
        <taxon>Basidiobolales</taxon>
        <taxon>Basidiobolaceae</taxon>
        <taxon>Basidiobolus</taxon>
    </lineage>
</organism>
<dbReference type="Gene3D" id="3.30.60.210">
    <property type="entry name" value="Stc1 domain"/>
    <property type="match status" value="1"/>
</dbReference>
<reference evidence="2 3" key="1">
    <citation type="submission" date="2016-07" db="EMBL/GenBank/DDBJ databases">
        <title>Pervasive Adenine N6-methylation of Active Genes in Fungi.</title>
        <authorList>
            <consortium name="DOE Joint Genome Institute"/>
            <person name="Mondo S.J."/>
            <person name="Dannebaum R.O."/>
            <person name="Kuo R.C."/>
            <person name="Labutti K."/>
            <person name="Haridas S."/>
            <person name="Kuo A."/>
            <person name="Salamov A."/>
            <person name="Ahrendt S.R."/>
            <person name="Lipzen A."/>
            <person name="Sullivan W."/>
            <person name="Andreopoulos W.B."/>
            <person name="Clum A."/>
            <person name="Lindquist E."/>
            <person name="Daum C."/>
            <person name="Ramamoorthy G.K."/>
            <person name="Gryganskyi A."/>
            <person name="Culley D."/>
            <person name="Magnuson J.K."/>
            <person name="James T.Y."/>
            <person name="O'Malley M.A."/>
            <person name="Stajich J.E."/>
            <person name="Spatafora J.W."/>
            <person name="Visel A."/>
            <person name="Grigoriev I.V."/>
        </authorList>
    </citation>
    <scope>NUCLEOTIDE SEQUENCE [LARGE SCALE GENOMIC DNA]</scope>
    <source>
        <strain evidence="2 3">CBS 931.73</strain>
    </source>
</reference>
<evidence type="ECO:0000313" key="3">
    <source>
        <dbReference type="Proteomes" id="UP000193498"/>
    </source>
</evidence>
<sequence length="119" mass="13590">MNAQVDHENHNLVYCFACKQSKYAQDFSQSQFKKALESQVYKGSYVRQHRPTCKKCTASSTTQLTCKLCDKLKLSSEFSKKQRKSKENACCMKCFQQLQSDAAAYDDSSDSEDSYGYSD</sequence>